<organism evidence="1 2">
    <name type="scientific">Ammoniphilus resinae</name>
    <dbReference type="NCBI Taxonomy" id="861532"/>
    <lineage>
        <taxon>Bacteria</taxon>
        <taxon>Bacillati</taxon>
        <taxon>Bacillota</taxon>
        <taxon>Bacilli</taxon>
        <taxon>Bacillales</taxon>
        <taxon>Paenibacillaceae</taxon>
        <taxon>Aneurinibacillus group</taxon>
        <taxon>Ammoniphilus</taxon>
    </lineage>
</organism>
<evidence type="ECO:0000313" key="1">
    <source>
        <dbReference type="EMBL" id="MBP1932290.1"/>
    </source>
</evidence>
<reference evidence="1 2" key="1">
    <citation type="submission" date="2021-03" db="EMBL/GenBank/DDBJ databases">
        <title>Genomic Encyclopedia of Type Strains, Phase IV (KMG-IV): sequencing the most valuable type-strain genomes for metagenomic binning, comparative biology and taxonomic classification.</title>
        <authorList>
            <person name="Goeker M."/>
        </authorList>
    </citation>
    <scope>NUCLEOTIDE SEQUENCE [LARGE SCALE GENOMIC DNA]</scope>
    <source>
        <strain evidence="1 2">DSM 24738</strain>
    </source>
</reference>
<sequence length="143" mass="16946">MEDSKIVPRKAVRKSDLKRKVLKEIGLDQKIAKNSDENVRRKIIRKENVNPTKDTNINLPHMQESNYPLMDSKQFQNVERKPPQKSLRFENTHKRFTNYLENDLHRITQNLKNSGEIDSLTALFNNAVFEYLTRYFPDAMIKK</sequence>
<dbReference type="RefSeq" id="WP_209810349.1">
    <property type="nucleotide sequence ID" value="NZ_JAGGKT010000006.1"/>
</dbReference>
<protein>
    <submittedName>
        <fullName evidence="1">Uncharacterized protein</fullName>
    </submittedName>
</protein>
<proteinExistence type="predicted"/>
<name>A0ABS4GQX5_9BACL</name>
<comment type="caution">
    <text evidence="1">The sequence shown here is derived from an EMBL/GenBank/DDBJ whole genome shotgun (WGS) entry which is preliminary data.</text>
</comment>
<accession>A0ABS4GQX5</accession>
<keyword evidence="2" id="KW-1185">Reference proteome</keyword>
<dbReference type="Proteomes" id="UP001519343">
    <property type="component" value="Unassembled WGS sequence"/>
</dbReference>
<dbReference type="EMBL" id="JAGGKT010000006">
    <property type="protein sequence ID" value="MBP1932290.1"/>
    <property type="molecule type" value="Genomic_DNA"/>
</dbReference>
<evidence type="ECO:0000313" key="2">
    <source>
        <dbReference type="Proteomes" id="UP001519343"/>
    </source>
</evidence>
<gene>
    <name evidence="1" type="ORF">J2Z37_002291</name>
</gene>